<keyword evidence="1" id="KW-0808">Transferase</keyword>
<dbReference type="Gene3D" id="1.20.5.1930">
    <property type="match status" value="1"/>
</dbReference>
<keyword evidence="5" id="KW-0067">ATP-binding</keyword>
<dbReference type="PANTHER" id="PTHR24421:SF58">
    <property type="entry name" value="SIGNAL TRANSDUCTION HISTIDINE-PROTEIN KINASE_PHOSPHATASE UHPB"/>
    <property type="match status" value="1"/>
</dbReference>
<dbReference type="EMBL" id="JBHSLW010000005">
    <property type="protein sequence ID" value="MFC5418464.1"/>
    <property type="molecule type" value="Genomic_DNA"/>
</dbReference>
<evidence type="ECO:0000256" key="3">
    <source>
        <dbReference type="ARBA" id="ARBA00023012"/>
    </source>
</evidence>
<dbReference type="Pfam" id="PF07730">
    <property type="entry name" value="HisKA_3"/>
    <property type="match status" value="1"/>
</dbReference>
<evidence type="ECO:0000259" key="4">
    <source>
        <dbReference type="SMART" id="SM00387"/>
    </source>
</evidence>
<dbReference type="InterPro" id="IPR011712">
    <property type="entry name" value="Sig_transdc_His_kin_sub3_dim/P"/>
</dbReference>
<keyword evidence="5" id="KW-0547">Nucleotide-binding</keyword>
<comment type="caution">
    <text evidence="5">The sequence shown here is derived from an EMBL/GenBank/DDBJ whole genome shotgun (WGS) entry which is preliminary data.</text>
</comment>
<dbReference type="Pfam" id="PF02518">
    <property type="entry name" value="HATPase_c"/>
    <property type="match status" value="1"/>
</dbReference>
<reference evidence="6" key="1">
    <citation type="journal article" date="2019" name="Int. J. Syst. Evol. Microbiol.">
        <title>The Global Catalogue of Microorganisms (GCM) 10K type strain sequencing project: providing services to taxonomists for standard genome sequencing and annotation.</title>
        <authorList>
            <consortium name="The Broad Institute Genomics Platform"/>
            <consortium name="The Broad Institute Genome Sequencing Center for Infectious Disease"/>
            <person name="Wu L."/>
            <person name="Ma J."/>
        </authorList>
    </citation>
    <scope>NUCLEOTIDE SEQUENCE [LARGE SCALE GENOMIC DNA]</scope>
    <source>
        <strain evidence="6">NCAIM B.01391</strain>
    </source>
</reference>
<keyword evidence="3" id="KW-0902">Two-component regulatory system</keyword>
<dbReference type="Proteomes" id="UP001596053">
    <property type="component" value="Unassembled WGS sequence"/>
</dbReference>
<evidence type="ECO:0000313" key="5">
    <source>
        <dbReference type="EMBL" id="MFC5418464.1"/>
    </source>
</evidence>
<dbReference type="PANTHER" id="PTHR24421">
    <property type="entry name" value="NITRATE/NITRITE SENSOR PROTEIN NARX-RELATED"/>
    <property type="match status" value="1"/>
</dbReference>
<dbReference type="CDD" id="cd16917">
    <property type="entry name" value="HATPase_UhpB-NarQ-NarX-like"/>
    <property type="match status" value="1"/>
</dbReference>
<proteinExistence type="predicted"/>
<dbReference type="SUPFAM" id="SSF55874">
    <property type="entry name" value="ATPase domain of HSP90 chaperone/DNA topoisomerase II/histidine kinase"/>
    <property type="match status" value="1"/>
</dbReference>
<keyword evidence="2" id="KW-0418">Kinase</keyword>
<accession>A0ABW0IJV5</accession>
<dbReference type="RefSeq" id="WP_377795703.1">
    <property type="nucleotide sequence ID" value="NZ_JBHSLW010000005.1"/>
</dbReference>
<evidence type="ECO:0000256" key="1">
    <source>
        <dbReference type="ARBA" id="ARBA00022679"/>
    </source>
</evidence>
<dbReference type="GO" id="GO:0005524">
    <property type="term" value="F:ATP binding"/>
    <property type="evidence" value="ECO:0007669"/>
    <property type="project" value="UniProtKB-KW"/>
</dbReference>
<dbReference type="SMART" id="SM00387">
    <property type="entry name" value="HATPase_c"/>
    <property type="match status" value="1"/>
</dbReference>
<dbReference type="InterPro" id="IPR003594">
    <property type="entry name" value="HATPase_dom"/>
</dbReference>
<gene>
    <name evidence="5" type="ORF">ACFPOB_02685</name>
</gene>
<dbReference type="Gene3D" id="3.30.565.10">
    <property type="entry name" value="Histidine kinase-like ATPase, C-terminal domain"/>
    <property type="match status" value="1"/>
</dbReference>
<protein>
    <submittedName>
        <fullName evidence="5">ATP-binding protein</fullName>
    </submittedName>
</protein>
<dbReference type="InterPro" id="IPR036890">
    <property type="entry name" value="HATPase_C_sf"/>
</dbReference>
<organism evidence="5 6">
    <name type="scientific">Bosea eneae</name>
    <dbReference type="NCBI Taxonomy" id="151454"/>
    <lineage>
        <taxon>Bacteria</taxon>
        <taxon>Pseudomonadati</taxon>
        <taxon>Pseudomonadota</taxon>
        <taxon>Alphaproteobacteria</taxon>
        <taxon>Hyphomicrobiales</taxon>
        <taxon>Boseaceae</taxon>
        <taxon>Bosea</taxon>
    </lineage>
</organism>
<evidence type="ECO:0000313" key="6">
    <source>
        <dbReference type="Proteomes" id="UP001596053"/>
    </source>
</evidence>
<evidence type="ECO:0000256" key="2">
    <source>
        <dbReference type="ARBA" id="ARBA00022777"/>
    </source>
</evidence>
<sequence length="393" mass="42976">MMHLQLRHELDLETYLEPSILAFSDGSVRALNRAASQTLNSASATPSLLDLCTKRVDALRSYLLACSGSRQPLIDKVSLDSADGSVDYRCFGNLLVPRTRNRPATLLLRLFPVLDARFSAAAERMRRLTAEQQRRLAQQQFDELRSDRLRLVEQYCFVAEALRVVEARTRELQTELSLIRADERERIAQDLHDHAGQEMTRVLAELRALQESVKGPAKQRLDEIVAHVTGVGRKIHHAVVGGRLRIIEELGFTRAIETMAASFAADGKLDLCFRKKGAVPEALPIAVESALYRVAQEALTNVLKHAHGARKVELLLEFASHSLSLKIADDGAGCPAKVAQGVGSENAGIGLRGMRQRMHGIGGTFDIGPRPGAGTVVTATVALACKLHSDATS</sequence>
<name>A0ABW0IJV5_9HYPH</name>
<keyword evidence="6" id="KW-1185">Reference proteome</keyword>
<dbReference type="InterPro" id="IPR050482">
    <property type="entry name" value="Sensor_HK_TwoCompSys"/>
</dbReference>
<feature type="domain" description="Histidine kinase/HSP90-like ATPase" evidence="4">
    <location>
        <begin position="286"/>
        <end position="385"/>
    </location>
</feature>